<evidence type="ECO:0000256" key="4">
    <source>
        <dbReference type="PIRSR" id="PIRSR617939-2"/>
    </source>
</evidence>
<feature type="binding site" evidence="4">
    <location>
        <begin position="8"/>
        <end position="13"/>
    </location>
    <ligand>
        <name>substrate</name>
    </ligand>
</feature>
<gene>
    <name evidence="5" type="ORF">SFRICE_012327</name>
</gene>
<reference evidence="5" key="1">
    <citation type="submission" date="2016-07" db="EMBL/GenBank/DDBJ databases">
        <authorList>
            <person name="Bretaudeau A."/>
        </authorList>
    </citation>
    <scope>NUCLEOTIDE SEQUENCE</scope>
    <source>
        <strain evidence="5">Rice</strain>
        <tissue evidence="5">Whole body</tissue>
    </source>
</reference>
<dbReference type="PANTHER" id="PTHR12935">
    <property type="entry name" value="GAMMA-GLUTAMYLCYCLOTRANSFERASE"/>
    <property type="match status" value="1"/>
</dbReference>
<feature type="binding site" evidence="4">
    <location>
        <position position="135"/>
    </location>
    <ligand>
        <name>substrate</name>
    </ligand>
</feature>
<evidence type="ECO:0000256" key="1">
    <source>
        <dbReference type="ARBA" id="ARBA00012346"/>
    </source>
</evidence>
<dbReference type="PANTHER" id="PTHR12935:SF0">
    <property type="entry name" value="GAMMA-GLUTAMYLCYCLOTRANSFERASE"/>
    <property type="match status" value="1"/>
</dbReference>
<name>A0A2H1W0E7_SPOFR</name>
<dbReference type="CDD" id="cd06661">
    <property type="entry name" value="GGCT_like"/>
    <property type="match status" value="1"/>
</dbReference>
<dbReference type="Pfam" id="PF13772">
    <property type="entry name" value="AIG2_2"/>
    <property type="match status" value="1"/>
</dbReference>
<accession>A0A2H1W0E7</accession>
<keyword evidence="2" id="KW-0456">Lyase</keyword>
<dbReference type="Gene3D" id="3.10.490.10">
    <property type="entry name" value="Gamma-glutamyl cyclotransferase-like"/>
    <property type="match status" value="2"/>
</dbReference>
<evidence type="ECO:0000256" key="3">
    <source>
        <dbReference type="PIRSR" id="PIRSR617939-1"/>
    </source>
</evidence>
<dbReference type="EMBL" id="ODYU01005566">
    <property type="protein sequence ID" value="SOQ46538.1"/>
    <property type="molecule type" value="Genomic_DNA"/>
</dbReference>
<feature type="active site" description="Proton acceptor" evidence="3">
    <location>
        <position position="83"/>
    </location>
</feature>
<organism evidence="5">
    <name type="scientific">Spodoptera frugiperda</name>
    <name type="common">Fall armyworm</name>
    <dbReference type="NCBI Taxonomy" id="7108"/>
    <lineage>
        <taxon>Eukaryota</taxon>
        <taxon>Metazoa</taxon>
        <taxon>Ecdysozoa</taxon>
        <taxon>Arthropoda</taxon>
        <taxon>Hexapoda</taxon>
        <taxon>Insecta</taxon>
        <taxon>Pterygota</taxon>
        <taxon>Neoptera</taxon>
        <taxon>Endopterygota</taxon>
        <taxon>Lepidoptera</taxon>
        <taxon>Glossata</taxon>
        <taxon>Ditrysia</taxon>
        <taxon>Noctuoidea</taxon>
        <taxon>Noctuidae</taxon>
        <taxon>Amphipyrinae</taxon>
        <taxon>Spodoptera</taxon>
    </lineage>
</organism>
<protein>
    <recommendedName>
        <fullName evidence="1">gamma-glutamylcyclotransferase</fullName>
        <ecNumber evidence="1">4.3.2.9</ecNumber>
    </recommendedName>
</protein>
<proteinExistence type="predicted"/>
<dbReference type="EC" id="4.3.2.9" evidence="1"/>
<dbReference type="GO" id="GO:0003839">
    <property type="term" value="F:gamma-glutamylcyclotransferase activity"/>
    <property type="evidence" value="ECO:0007669"/>
    <property type="project" value="UniProtKB-EC"/>
</dbReference>
<dbReference type="AlphaFoldDB" id="A0A2H1W0E7"/>
<dbReference type="InterPro" id="IPR017939">
    <property type="entry name" value="G-Glutamylcylcotransferase"/>
</dbReference>
<dbReference type="OrthoDB" id="2924818at2759"/>
<sequence length="324" mass="37546">MFADTFLYFAYGSNLLKRRIHINNPSAKFLGIGRLDNHLLDFIKYSEHWRGTSATIVPNPGSHVWGAIWRLHNDDMPALDKQEGVESNWYFAKNVDIMLPDGSQTVCRTYQQTINPPIRKPGEELPVDRRPCITYLDCIVNGAIECKLPEYYIEELKKIPNNGQEASPSMIANQNGIESYTYFVKYVEVLTPYMGTFKCRTYLQTIYPLPRGNRDPIPAERWPSWGYKEFIIIGAKQHGLPPYYIRFLRKFKDNGDEGCIRSDCLLVRYGSNQPCLCRVPGLIPRKPLKLNLKADRERKLLPRPIRSVDIEEPEKKRSKKKLTF</sequence>
<evidence type="ECO:0000313" key="5">
    <source>
        <dbReference type="EMBL" id="SOQ46538.1"/>
    </source>
</evidence>
<dbReference type="InterPro" id="IPR036568">
    <property type="entry name" value="GGCT-like_sf"/>
</dbReference>
<dbReference type="SUPFAM" id="SSF110857">
    <property type="entry name" value="Gamma-glutamyl cyclotransferase-like"/>
    <property type="match status" value="1"/>
</dbReference>
<evidence type="ECO:0000256" key="2">
    <source>
        <dbReference type="ARBA" id="ARBA00023239"/>
    </source>
</evidence>
<dbReference type="InterPro" id="IPR013024">
    <property type="entry name" value="GGCT-like"/>
</dbReference>